<organism evidence="2 3">
    <name type="scientific">Gossypium aridum</name>
    <name type="common">American cotton</name>
    <name type="synonym">Erioxylum aridum</name>
    <dbReference type="NCBI Taxonomy" id="34290"/>
    <lineage>
        <taxon>Eukaryota</taxon>
        <taxon>Viridiplantae</taxon>
        <taxon>Streptophyta</taxon>
        <taxon>Embryophyta</taxon>
        <taxon>Tracheophyta</taxon>
        <taxon>Spermatophyta</taxon>
        <taxon>Magnoliopsida</taxon>
        <taxon>eudicotyledons</taxon>
        <taxon>Gunneridae</taxon>
        <taxon>Pentapetalae</taxon>
        <taxon>rosids</taxon>
        <taxon>malvids</taxon>
        <taxon>Malvales</taxon>
        <taxon>Malvaceae</taxon>
        <taxon>Malvoideae</taxon>
        <taxon>Gossypium</taxon>
    </lineage>
</organism>
<dbReference type="Proteomes" id="UP000593577">
    <property type="component" value="Unassembled WGS sequence"/>
</dbReference>
<gene>
    <name evidence="2" type="ORF">Goari_010209</name>
</gene>
<dbReference type="PANTHER" id="PTHR35021:SF7">
    <property type="entry name" value="PROTEIN FB17, PUTATIVE-RELATED"/>
    <property type="match status" value="1"/>
</dbReference>
<keyword evidence="1" id="KW-0175">Coiled coil</keyword>
<protein>
    <submittedName>
        <fullName evidence="2">Uncharacterized protein</fullName>
    </submittedName>
</protein>
<evidence type="ECO:0000313" key="3">
    <source>
        <dbReference type="Proteomes" id="UP000593577"/>
    </source>
</evidence>
<keyword evidence="3" id="KW-1185">Reference proteome</keyword>
<evidence type="ECO:0000313" key="2">
    <source>
        <dbReference type="EMBL" id="MBA0692671.1"/>
    </source>
</evidence>
<dbReference type="AlphaFoldDB" id="A0A7J8XZB9"/>
<name>A0A7J8XZB9_GOSAI</name>
<sequence>STNKQLHPQTVTAYGTNSEFVDKGTILVNVVDGNDGITKNKTSFEARKCSNNKATITDILMKLEADDESKVKFSHFTGLHGELIVVGKYSLAPTLLTIVNNIIKVYDNFSAKRKMNPSTIETSYIMFCTFVKEMTNLRHEQVSEGLMLKWRDAIKNVLRINFKVDFAMEHLKKISFAYISSMERQKLENVGLRISKLEAKLSAMKVEHAKISEQSKVFIDAAEEFNWNLVRFSMFKRPGQINFELELTNESDSSILIL</sequence>
<feature type="coiled-coil region" evidence="1">
    <location>
        <begin position="187"/>
        <end position="214"/>
    </location>
</feature>
<proteinExistence type="predicted"/>
<accession>A0A7J8XZB9</accession>
<feature type="non-terminal residue" evidence="2">
    <location>
        <position position="258"/>
    </location>
</feature>
<evidence type="ECO:0000256" key="1">
    <source>
        <dbReference type="SAM" id="Coils"/>
    </source>
</evidence>
<comment type="caution">
    <text evidence="2">The sequence shown here is derived from an EMBL/GenBank/DDBJ whole genome shotgun (WGS) entry which is preliminary data.</text>
</comment>
<reference evidence="2 3" key="1">
    <citation type="journal article" date="2019" name="Genome Biol. Evol.">
        <title>Insights into the evolution of the New World diploid cottons (Gossypium, subgenus Houzingenia) based on genome sequencing.</title>
        <authorList>
            <person name="Grover C.E."/>
            <person name="Arick M.A. 2nd"/>
            <person name="Thrash A."/>
            <person name="Conover J.L."/>
            <person name="Sanders W.S."/>
            <person name="Peterson D.G."/>
            <person name="Frelichowski J.E."/>
            <person name="Scheffler J.A."/>
            <person name="Scheffler B.E."/>
            <person name="Wendel J.F."/>
        </authorList>
    </citation>
    <scope>NUCLEOTIDE SEQUENCE [LARGE SCALE GENOMIC DNA]</scope>
    <source>
        <strain evidence="2">185</strain>
        <tissue evidence="2">Leaf</tissue>
    </source>
</reference>
<dbReference type="PANTHER" id="PTHR35021">
    <property type="match status" value="1"/>
</dbReference>
<dbReference type="EMBL" id="JABFAA010000009">
    <property type="protein sequence ID" value="MBA0692671.1"/>
    <property type="molecule type" value="Genomic_DNA"/>
</dbReference>